<accession>A0ABS0STQ5</accession>
<comment type="caution">
    <text evidence="3">The sequence shown here is derived from an EMBL/GenBank/DDBJ whole genome shotgun (WGS) entry which is preliminary data.</text>
</comment>
<proteinExistence type="predicted"/>
<dbReference type="RefSeq" id="WP_198574975.1">
    <property type="nucleotide sequence ID" value="NZ_JADWOX010000002.1"/>
</dbReference>
<evidence type="ECO:0008006" key="5">
    <source>
        <dbReference type="Google" id="ProtNLM"/>
    </source>
</evidence>
<gene>
    <name evidence="3" type="ORF">I4Q42_05080</name>
</gene>
<keyword evidence="2" id="KW-0732">Signal</keyword>
<evidence type="ECO:0000313" key="3">
    <source>
        <dbReference type="EMBL" id="MBI1683037.1"/>
    </source>
</evidence>
<feature type="chain" id="PRO_5045368682" description="DUF3298 domain-containing protein" evidence="2">
    <location>
        <begin position="23"/>
        <end position="385"/>
    </location>
</feature>
<feature type="signal peptide" evidence="2">
    <location>
        <begin position="1"/>
        <end position="22"/>
    </location>
</feature>
<reference evidence="3 4" key="1">
    <citation type="submission" date="2020-11" db="EMBL/GenBank/DDBJ databases">
        <title>genome sequence of strain KACC 18849.</title>
        <authorList>
            <person name="Gao J."/>
            <person name="Zhang X."/>
        </authorList>
    </citation>
    <scope>NUCLEOTIDE SEQUENCE [LARGE SCALE GENOMIC DNA]</scope>
    <source>
        <strain evidence="3 4">KACC 18849</strain>
    </source>
</reference>
<protein>
    <recommendedName>
        <fullName evidence="5">DUF3298 domain-containing protein</fullName>
    </recommendedName>
</protein>
<dbReference type="Proteomes" id="UP000639859">
    <property type="component" value="Unassembled WGS sequence"/>
</dbReference>
<keyword evidence="4" id="KW-1185">Reference proteome</keyword>
<name>A0ABS0STQ5_9CAUL</name>
<sequence length="385" mass="40314">MKFLVIAGVVLGAALAATPAAAREACAVRPATQAIALPSGNMQADLAALLSMGPALQDKPTQRKALLKAKAKCDAPGFEAGGRPYAVFETGEASPILVARSADADAPIFFVVPFANIMSVVMAEVEKRPVPAAEANYLLVISTKAGASALRVYRSAPDGAALQADVLAALQGKLPPLVSRDEKTKNVRINLMMDAYEGPKSKPGFTPPPGSAVAPPVTSPVPQNASFQEQPGGAALHPASGFACPVTLDGFKRDRLTVYDAAQGGRDVSCGYGASGATATLYLTKLPEQYTLTRVFDAYVQQAKAHTPAASDVTDPYPAADGGPRRLGKFWRDPQGRNEGLWLMQIGPWFAKLRVTYSDAAAPDIRHLATDLLGAVDEQVKPPVA</sequence>
<feature type="region of interest" description="Disordered" evidence="1">
    <location>
        <begin position="202"/>
        <end position="232"/>
    </location>
</feature>
<evidence type="ECO:0000313" key="4">
    <source>
        <dbReference type="Proteomes" id="UP000639859"/>
    </source>
</evidence>
<dbReference type="EMBL" id="JADWOX010000002">
    <property type="protein sequence ID" value="MBI1683037.1"/>
    <property type="molecule type" value="Genomic_DNA"/>
</dbReference>
<organism evidence="3 4">
    <name type="scientific">Caulobacter hibisci</name>
    <dbReference type="NCBI Taxonomy" id="2035993"/>
    <lineage>
        <taxon>Bacteria</taxon>
        <taxon>Pseudomonadati</taxon>
        <taxon>Pseudomonadota</taxon>
        <taxon>Alphaproteobacteria</taxon>
        <taxon>Caulobacterales</taxon>
        <taxon>Caulobacteraceae</taxon>
        <taxon>Caulobacter</taxon>
    </lineage>
</organism>
<feature type="compositionally biased region" description="Low complexity" evidence="1">
    <location>
        <begin position="211"/>
        <end position="222"/>
    </location>
</feature>
<evidence type="ECO:0000256" key="2">
    <source>
        <dbReference type="SAM" id="SignalP"/>
    </source>
</evidence>
<evidence type="ECO:0000256" key="1">
    <source>
        <dbReference type="SAM" id="MobiDB-lite"/>
    </source>
</evidence>